<reference evidence="1 2" key="1">
    <citation type="submission" date="2019-07" db="EMBL/GenBank/DDBJ databases">
        <title>WGS assembly of Gossypium mustelinum.</title>
        <authorList>
            <person name="Chen Z.J."/>
            <person name="Sreedasyam A."/>
            <person name="Ando A."/>
            <person name="Song Q."/>
            <person name="De L."/>
            <person name="Hulse-Kemp A."/>
            <person name="Ding M."/>
            <person name="Ye W."/>
            <person name="Kirkbride R."/>
            <person name="Jenkins J."/>
            <person name="Plott C."/>
            <person name="Lovell J."/>
            <person name="Lin Y.-M."/>
            <person name="Vaughn R."/>
            <person name="Liu B."/>
            <person name="Li W."/>
            <person name="Simpson S."/>
            <person name="Scheffler B."/>
            <person name="Saski C."/>
            <person name="Grover C."/>
            <person name="Hu G."/>
            <person name="Conover J."/>
            <person name="Carlson J."/>
            <person name="Shu S."/>
            <person name="Boston L."/>
            <person name="Williams M."/>
            <person name="Peterson D."/>
            <person name="Mcgee K."/>
            <person name="Jones D."/>
            <person name="Wendel J."/>
            <person name="Stelly D."/>
            <person name="Grimwood J."/>
            <person name="Schmutz J."/>
        </authorList>
    </citation>
    <scope>NUCLEOTIDE SEQUENCE [LARGE SCALE GENOMIC DNA]</scope>
    <source>
        <strain evidence="1">1408120.09</strain>
    </source>
</reference>
<accession>A0A5D2TWI9</accession>
<sequence>MMRIGTYKLAMRIGPAANKKPVTDQQYQKHRLLCWRSMGFLQSPRSMNQNSKNYISGIVKRRNLSEFDMSKLGIGFDDEKYERKTSEKALVLSQINV</sequence>
<name>A0A5D2TWI9_GOSMU</name>
<evidence type="ECO:0000313" key="1">
    <source>
        <dbReference type="EMBL" id="TYI69035.1"/>
    </source>
</evidence>
<dbReference type="EMBL" id="CM017656">
    <property type="protein sequence ID" value="TYI69035.1"/>
    <property type="molecule type" value="Genomic_DNA"/>
</dbReference>
<proteinExistence type="predicted"/>
<evidence type="ECO:0000313" key="2">
    <source>
        <dbReference type="Proteomes" id="UP000323597"/>
    </source>
</evidence>
<protein>
    <submittedName>
        <fullName evidence="1">Uncharacterized protein</fullName>
    </submittedName>
</protein>
<organism evidence="1 2">
    <name type="scientific">Gossypium mustelinum</name>
    <name type="common">Cotton</name>
    <name type="synonym">Gossypium caicoense</name>
    <dbReference type="NCBI Taxonomy" id="34275"/>
    <lineage>
        <taxon>Eukaryota</taxon>
        <taxon>Viridiplantae</taxon>
        <taxon>Streptophyta</taxon>
        <taxon>Embryophyta</taxon>
        <taxon>Tracheophyta</taxon>
        <taxon>Spermatophyta</taxon>
        <taxon>Magnoliopsida</taxon>
        <taxon>eudicotyledons</taxon>
        <taxon>Gunneridae</taxon>
        <taxon>Pentapetalae</taxon>
        <taxon>rosids</taxon>
        <taxon>malvids</taxon>
        <taxon>Malvales</taxon>
        <taxon>Malvaceae</taxon>
        <taxon>Malvoideae</taxon>
        <taxon>Gossypium</taxon>
    </lineage>
</organism>
<keyword evidence="2" id="KW-1185">Reference proteome</keyword>
<dbReference type="Proteomes" id="UP000323597">
    <property type="component" value="Chromosome D08"/>
</dbReference>
<gene>
    <name evidence="1" type="ORF">E1A91_D08G126700v1</name>
</gene>
<dbReference type="AlphaFoldDB" id="A0A5D2TWI9"/>